<organism evidence="1 2">
    <name type="scientific">Pseudomonas syringae</name>
    <dbReference type="NCBI Taxonomy" id="317"/>
    <lineage>
        <taxon>Bacteria</taxon>
        <taxon>Pseudomonadati</taxon>
        <taxon>Pseudomonadota</taxon>
        <taxon>Gammaproteobacteria</taxon>
        <taxon>Pseudomonadales</taxon>
        <taxon>Pseudomonadaceae</taxon>
        <taxon>Pseudomonas</taxon>
    </lineage>
</organism>
<evidence type="ECO:0000313" key="1">
    <source>
        <dbReference type="EMBL" id="OUM04622.1"/>
    </source>
</evidence>
<reference evidence="1 2" key="1">
    <citation type="submission" date="2017-01" db="EMBL/GenBank/DDBJ databases">
        <authorList>
            <person name="Mah S.A."/>
            <person name="Swanson W.J."/>
            <person name="Moy G.W."/>
            <person name="Vacquier V.D."/>
        </authorList>
    </citation>
    <scope>NUCLEOTIDE SEQUENCE [LARGE SCALE GENOMIC DNA]</scope>
    <source>
        <strain evidence="1">PDD-32b-74</strain>
    </source>
</reference>
<evidence type="ECO:0000313" key="2">
    <source>
        <dbReference type="Proteomes" id="UP000195128"/>
    </source>
</evidence>
<dbReference type="AlphaFoldDB" id="A0A244EJF0"/>
<dbReference type="OrthoDB" id="6954176at2"/>
<dbReference type="EMBL" id="MTSA01000034">
    <property type="protein sequence ID" value="OUM04622.1"/>
    <property type="molecule type" value="Genomic_DNA"/>
</dbReference>
<accession>A0A244EJF0</accession>
<dbReference type="Proteomes" id="UP000195128">
    <property type="component" value="Unassembled WGS sequence"/>
</dbReference>
<comment type="caution">
    <text evidence="1">The sequence shown here is derived from an EMBL/GenBank/DDBJ whole genome shotgun (WGS) entry which is preliminary data.</text>
</comment>
<protein>
    <submittedName>
        <fullName evidence="1">Thioredoxin</fullName>
    </submittedName>
</protein>
<sequence length="127" mass="14151">MSVTTVTDTTFQKEVIEASDHKLVVVEFSTKEKVNKRGLENASAKMDAVFNKLADDYINRVVFARVEIELDPDLKDSLNPLTSAAHAINHGPTMVFFKKGQKVRDDLVGLQTDVRTTQILDELLSTS</sequence>
<name>A0A244EJF0_PSESX</name>
<dbReference type="SUPFAM" id="SSF52833">
    <property type="entry name" value="Thioredoxin-like"/>
    <property type="match status" value="1"/>
</dbReference>
<dbReference type="Gene3D" id="3.40.30.10">
    <property type="entry name" value="Glutaredoxin"/>
    <property type="match status" value="1"/>
</dbReference>
<proteinExistence type="predicted"/>
<gene>
    <name evidence="1" type="ORF">BW686_25645</name>
</gene>
<dbReference type="InterPro" id="IPR036249">
    <property type="entry name" value="Thioredoxin-like_sf"/>
</dbReference>